<feature type="transmembrane region" description="Helical" evidence="13">
    <location>
        <begin position="56"/>
        <end position="74"/>
    </location>
</feature>
<dbReference type="GO" id="GO:0005886">
    <property type="term" value="C:plasma membrane"/>
    <property type="evidence" value="ECO:0007669"/>
    <property type="project" value="UniProtKB-SubCell"/>
</dbReference>
<evidence type="ECO:0000256" key="4">
    <source>
        <dbReference type="ARBA" id="ARBA00016452"/>
    </source>
</evidence>
<keyword evidence="6 12" id="KW-1003">Cell membrane</keyword>
<sequence length="225" mass="23470">MPSSSVFYRLLVREARLLCRRPAELANPLVFFAIVIALFPLAVGPESQLLQTISPGLVWVAALLAVLLSLDGLFRSDFEDGSLEQWVVSPHPLALLVLAKVLAHWAFSGMALVLLAPLLGLMLGLPLPTIPVLLFSLLLGTPVLSLLGAVGAALTVGLKRGGLLLALLILPLYIPVLILGSGALQAALQGLPAAGYLLWLASLTALAVTLAPFAIAAGLKISIGE</sequence>
<dbReference type="NCBIfam" id="TIGR01190">
    <property type="entry name" value="ccmB"/>
    <property type="match status" value="1"/>
</dbReference>
<dbReference type="AlphaFoldDB" id="A0A4Q9RCX7"/>
<dbReference type="InterPro" id="IPR003544">
    <property type="entry name" value="Cyt_c_biogenesis_CcmB"/>
</dbReference>
<dbReference type="PIRSF" id="PIRSF002764">
    <property type="entry name" value="CcmB"/>
    <property type="match status" value="1"/>
</dbReference>
<reference evidence="14 15" key="1">
    <citation type="submission" date="2018-06" db="EMBL/GenBank/DDBJ databases">
        <title>Three novel Pseudomonas species isolated from symptomatic oak.</title>
        <authorList>
            <person name="Bueno-Gonzalez V."/>
            <person name="Brady C."/>
        </authorList>
    </citation>
    <scope>NUCLEOTIDE SEQUENCE [LARGE SCALE GENOMIC DNA]</scope>
    <source>
        <strain evidence="14 15">P17C</strain>
    </source>
</reference>
<evidence type="ECO:0000256" key="9">
    <source>
        <dbReference type="ARBA" id="ARBA00022748"/>
    </source>
</evidence>
<evidence type="ECO:0000256" key="3">
    <source>
        <dbReference type="ARBA" id="ARBA00010544"/>
    </source>
</evidence>
<feature type="transmembrane region" description="Helical" evidence="13">
    <location>
        <begin position="163"/>
        <end position="184"/>
    </location>
</feature>
<organism evidence="14 15">
    <name type="scientific">Stutzerimonas kirkiae</name>
    <dbReference type="NCBI Taxonomy" id="2211392"/>
    <lineage>
        <taxon>Bacteria</taxon>
        <taxon>Pseudomonadati</taxon>
        <taxon>Pseudomonadota</taxon>
        <taxon>Gammaproteobacteria</taxon>
        <taxon>Pseudomonadales</taxon>
        <taxon>Pseudomonadaceae</taxon>
        <taxon>Stutzerimonas</taxon>
    </lineage>
</organism>
<dbReference type="PANTHER" id="PTHR30070:SF1">
    <property type="entry name" value="CYTOCHROME C BIOGENESIS B-RELATED"/>
    <property type="match status" value="1"/>
</dbReference>
<dbReference type="OrthoDB" id="9799895at2"/>
<gene>
    <name evidence="14" type="primary">ccmB</name>
    <name evidence="14" type="ORF">DNJ96_05630</name>
</gene>
<keyword evidence="11 12" id="KW-0472">Membrane</keyword>
<feature type="transmembrane region" description="Helical" evidence="13">
    <location>
        <begin position="95"/>
        <end position="120"/>
    </location>
</feature>
<evidence type="ECO:0000256" key="2">
    <source>
        <dbReference type="ARBA" id="ARBA00004429"/>
    </source>
</evidence>
<dbReference type="InterPro" id="IPR026031">
    <property type="entry name" value="Cyt_c_CcmB_bac"/>
</dbReference>
<dbReference type="PRINTS" id="PR01414">
    <property type="entry name" value="CCMBBIOGNSIS"/>
</dbReference>
<proteinExistence type="inferred from homology"/>
<comment type="function">
    <text evidence="1 12">Required for the export of heme to the periplasm for the biogenesis of c-type cytochromes.</text>
</comment>
<dbReference type="Proteomes" id="UP000292639">
    <property type="component" value="Unassembled WGS sequence"/>
</dbReference>
<keyword evidence="7 12" id="KW-0997">Cell inner membrane</keyword>
<evidence type="ECO:0000256" key="8">
    <source>
        <dbReference type="ARBA" id="ARBA00022692"/>
    </source>
</evidence>
<feature type="transmembrane region" description="Helical" evidence="13">
    <location>
        <begin position="25"/>
        <end position="44"/>
    </location>
</feature>
<comment type="subcellular location">
    <subcellularLocation>
        <location evidence="2">Cell inner membrane</location>
        <topology evidence="2">Multi-pass membrane protein</topology>
    </subcellularLocation>
</comment>
<dbReference type="GO" id="GO:0017004">
    <property type="term" value="P:cytochrome complex assembly"/>
    <property type="evidence" value="ECO:0007669"/>
    <property type="project" value="UniProtKB-KW"/>
</dbReference>
<dbReference type="Pfam" id="PF03379">
    <property type="entry name" value="CcmB"/>
    <property type="match status" value="1"/>
</dbReference>
<accession>A0A4Q9RCX7</accession>
<dbReference type="EMBL" id="QJUP01000005">
    <property type="protein sequence ID" value="TBU98269.1"/>
    <property type="molecule type" value="Genomic_DNA"/>
</dbReference>
<evidence type="ECO:0000256" key="1">
    <source>
        <dbReference type="ARBA" id="ARBA00002442"/>
    </source>
</evidence>
<keyword evidence="9 12" id="KW-0201">Cytochrome c-type biogenesis</keyword>
<dbReference type="PANTHER" id="PTHR30070">
    <property type="entry name" value="HEME EXPORTER PROTEIN B"/>
    <property type="match status" value="1"/>
</dbReference>
<evidence type="ECO:0000256" key="10">
    <source>
        <dbReference type="ARBA" id="ARBA00022989"/>
    </source>
</evidence>
<keyword evidence="10 13" id="KW-1133">Transmembrane helix</keyword>
<evidence type="ECO:0000256" key="7">
    <source>
        <dbReference type="ARBA" id="ARBA00022519"/>
    </source>
</evidence>
<evidence type="ECO:0000313" key="14">
    <source>
        <dbReference type="EMBL" id="TBU98269.1"/>
    </source>
</evidence>
<keyword evidence="5 12" id="KW-0813">Transport</keyword>
<dbReference type="GO" id="GO:1903607">
    <property type="term" value="P:cytochrome c biosynthetic process"/>
    <property type="evidence" value="ECO:0007669"/>
    <property type="project" value="TreeGrafter"/>
</dbReference>
<evidence type="ECO:0000256" key="5">
    <source>
        <dbReference type="ARBA" id="ARBA00022448"/>
    </source>
</evidence>
<evidence type="ECO:0000256" key="12">
    <source>
        <dbReference type="PIRNR" id="PIRNR002764"/>
    </source>
</evidence>
<evidence type="ECO:0000313" key="15">
    <source>
        <dbReference type="Proteomes" id="UP000292639"/>
    </source>
</evidence>
<dbReference type="RefSeq" id="WP_131185247.1">
    <property type="nucleotide sequence ID" value="NZ_QJUO01000024.1"/>
</dbReference>
<feature type="transmembrane region" description="Helical" evidence="13">
    <location>
        <begin position="132"/>
        <end position="156"/>
    </location>
</feature>
<name>A0A4Q9RCX7_9GAMM</name>
<evidence type="ECO:0000256" key="11">
    <source>
        <dbReference type="ARBA" id="ARBA00023136"/>
    </source>
</evidence>
<keyword evidence="8 13" id="KW-0812">Transmembrane</keyword>
<feature type="transmembrane region" description="Helical" evidence="13">
    <location>
        <begin position="196"/>
        <end position="219"/>
    </location>
</feature>
<evidence type="ECO:0000256" key="6">
    <source>
        <dbReference type="ARBA" id="ARBA00022475"/>
    </source>
</evidence>
<keyword evidence="15" id="KW-1185">Reference proteome</keyword>
<comment type="caution">
    <text evidence="14">The sequence shown here is derived from an EMBL/GenBank/DDBJ whole genome shotgun (WGS) entry which is preliminary data.</text>
</comment>
<dbReference type="GO" id="GO:0015232">
    <property type="term" value="F:heme transmembrane transporter activity"/>
    <property type="evidence" value="ECO:0007669"/>
    <property type="project" value="InterPro"/>
</dbReference>
<protein>
    <recommendedName>
        <fullName evidence="4 12">Heme exporter protein B</fullName>
    </recommendedName>
</protein>
<comment type="similarity">
    <text evidence="3 12">Belongs to the CcmB/CycW/HelB family.</text>
</comment>
<evidence type="ECO:0000256" key="13">
    <source>
        <dbReference type="SAM" id="Phobius"/>
    </source>
</evidence>